<keyword evidence="2" id="KW-0496">Mitochondrion</keyword>
<name>I6XNT6_9GLOM</name>
<feature type="domain" description="Homing endonuclease LAGLIDADG" evidence="1">
    <location>
        <begin position="174"/>
        <end position="260"/>
    </location>
</feature>
<dbReference type="SUPFAM" id="SSF55608">
    <property type="entry name" value="Homing endonucleases"/>
    <property type="match status" value="2"/>
</dbReference>
<dbReference type="AlphaFoldDB" id="I6XNT6"/>
<sequence>MNYAICWECLLNNMITMNVSDVFLPRSSKNIMFKTQSASNQRHESSLVGTSETICVAPYSPSFCEWLAGLIDGDGCFQVSKQGYTSLQITMGLEDLPCLRFIQNKLGGNIKMRTGAKAWRYRLHNKQSMIHLIHCINGNIRHSSRLLQLHRVCQQLRIPLIQPTSLNRDSSWFAGFFDADGTITMSMKNQHPQLSLRAANKLMQDVQWFKDIFGGSIYFDSAQNGCYHWSVQSRTDVLAMVDYFKTHTMRSHKSHRLHLIYDYYVLRDLQAYKPDSIHNKSWQDFMAKWRK</sequence>
<dbReference type="PANTHER" id="PTHR37520:SF1">
    <property type="entry name" value="INTRON-ENCODED DNA ENDONUCLEASE AI2A-RELATED"/>
    <property type="match status" value="1"/>
</dbReference>
<dbReference type="InterPro" id="IPR027434">
    <property type="entry name" value="Homing_endonucl"/>
</dbReference>
<keyword evidence="2" id="KW-0540">Nuclease</keyword>
<evidence type="ECO:0000313" key="2">
    <source>
        <dbReference type="EMBL" id="AFN42475.1"/>
    </source>
</evidence>
<keyword evidence="2" id="KW-0378">Hydrolase</keyword>
<feature type="domain" description="Homing endonuclease LAGLIDADG" evidence="1">
    <location>
        <begin position="67"/>
        <end position="154"/>
    </location>
</feature>
<keyword evidence="2" id="KW-0255">Endonuclease</keyword>
<dbReference type="GO" id="GO:0004519">
    <property type="term" value="F:endonuclease activity"/>
    <property type="evidence" value="ECO:0007669"/>
    <property type="project" value="UniProtKB-KW"/>
</dbReference>
<evidence type="ECO:0000259" key="1">
    <source>
        <dbReference type="Pfam" id="PF00961"/>
    </source>
</evidence>
<geneLocation type="mitochondrion" evidence="2"/>
<proteinExistence type="predicted"/>
<dbReference type="Pfam" id="PF00961">
    <property type="entry name" value="LAGLIDADG_1"/>
    <property type="match status" value="2"/>
</dbReference>
<dbReference type="Gene3D" id="3.10.28.10">
    <property type="entry name" value="Homing endonucleases"/>
    <property type="match status" value="2"/>
</dbReference>
<dbReference type="PANTHER" id="PTHR37520">
    <property type="entry name" value="INTRON-ENCODED DNA ENDONUCLEASE AI2A-RELATED"/>
    <property type="match status" value="1"/>
</dbReference>
<dbReference type="InterPro" id="IPR004860">
    <property type="entry name" value="LAGLIDADG_dom"/>
</dbReference>
<accession>I6XNT6</accession>
<organism evidence="2">
    <name type="scientific">Rhizophagus irregularis</name>
    <dbReference type="NCBI Taxonomy" id="588596"/>
    <lineage>
        <taxon>Eukaryota</taxon>
        <taxon>Fungi</taxon>
        <taxon>Fungi incertae sedis</taxon>
        <taxon>Mucoromycota</taxon>
        <taxon>Glomeromycotina</taxon>
        <taxon>Glomeromycetes</taxon>
        <taxon>Glomerales</taxon>
        <taxon>Glomeraceae</taxon>
        <taxon>Rhizophagus</taxon>
    </lineage>
</organism>
<dbReference type="EMBL" id="JQ514224">
    <property type="protein sequence ID" value="AFN42475.1"/>
    <property type="molecule type" value="Genomic_DNA"/>
</dbReference>
<reference evidence="2" key="1">
    <citation type="journal article" date="2012" name="New Phytol.">
        <title>Comparative analysis of mitochondrial genomes of Rhizophagus irregularis - syn. Glomus irregulare - reveals a polymorphism induced by variability generating elements.</title>
        <authorList>
            <person name="Formey D."/>
            <person name="Moles M."/>
            <person name="Haouy A."/>
            <person name="Savelli B."/>
            <person name="Bouchez O."/>
            <person name="Becard G."/>
            <person name="Roux C."/>
        </authorList>
    </citation>
    <scope>NUCLEOTIDE SEQUENCE</scope>
</reference>
<protein>
    <submittedName>
        <fullName evidence="2">LAGLIDADG homing endonuclease type 1</fullName>
    </submittedName>
</protein>